<organism evidence="1 2">
    <name type="scientific">Streptomyces albidoflavus</name>
    <dbReference type="NCBI Taxonomy" id="1886"/>
    <lineage>
        <taxon>Bacteria</taxon>
        <taxon>Bacillati</taxon>
        <taxon>Actinomycetota</taxon>
        <taxon>Actinomycetes</taxon>
        <taxon>Kitasatosporales</taxon>
        <taxon>Streptomycetaceae</taxon>
        <taxon>Streptomyces</taxon>
        <taxon>Streptomyces albidoflavus group</taxon>
    </lineage>
</organism>
<evidence type="ECO:0000313" key="1">
    <source>
        <dbReference type="EMBL" id="RZE15336.1"/>
    </source>
</evidence>
<name>A0A8G1ZLN0_9ACTN</name>
<dbReference type="GeneID" id="97271805"/>
<dbReference type="Proteomes" id="UP000292693">
    <property type="component" value="Unassembled WGS sequence"/>
</dbReference>
<gene>
    <name evidence="1" type="ORF">C0Q92_31065</name>
</gene>
<dbReference type="EMBL" id="PKLL01000034">
    <property type="protein sequence ID" value="RZE15336.1"/>
    <property type="molecule type" value="Genomic_DNA"/>
</dbReference>
<evidence type="ECO:0000313" key="2">
    <source>
        <dbReference type="Proteomes" id="UP000292693"/>
    </source>
</evidence>
<dbReference type="RefSeq" id="WP_129806033.1">
    <property type="nucleotide sequence ID" value="NZ_CP108648.1"/>
</dbReference>
<reference evidence="1 2" key="1">
    <citation type="submission" date="2017-12" db="EMBL/GenBank/DDBJ databases">
        <title>Population genomics insights into the ecological differentiation and adaptive evolution in streptomycetes.</title>
        <authorList>
            <person name="Li Y."/>
            <person name="Huang Y."/>
        </authorList>
    </citation>
    <scope>NUCLEOTIDE SEQUENCE [LARGE SCALE GENOMIC DNA]</scope>
    <source>
        <strain evidence="1 2">NBRC 100770</strain>
    </source>
</reference>
<comment type="caution">
    <text evidence="1">The sequence shown here is derived from an EMBL/GenBank/DDBJ whole genome shotgun (WGS) entry which is preliminary data.</text>
</comment>
<sequence>MHIMTYRRPPAPVRAWSSRTVDRSIDLGVDVDLVKGQVYDIPDTLSGAARREVLFAAYTAEYARVEALRDMADVGLVDIEVPTLTASAIPVVVGGLDETVEDITTEDDRDGYEPELLAVAA</sequence>
<dbReference type="AlphaFoldDB" id="A0A8G1ZLN0"/>
<protein>
    <submittedName>
        <fullName evidence="1">Uncharacterized protein</fullName>
    </submittedName>
</protein>
<proteinExistence type="predicted"/>
<accession>A0A8G1ZLN0</accession>